<dbReference type="CDD" id="cd18799">
    <property type="entry name" value="SF2_C_EcoAI-like"/>
    <property type="match status" value="1"/>
</dbReference>
<protein>
    <submittedName>
        <fullName evidence="3">DEAD/DEAH box helicase</fullName>
    </submittedName>
</protein>
<dbReference type="GO" id="GO:0005829">
    <property type="term" value="C:cytosol"/>
    <property type="evidence" value="ECO:0007669"/>
    <property type="project" value="TreeGrafter"/>
</dbReference>
<keyword evidence="3" id="KW-0067">ATP-binding</keyword>
<dbReference type="InterPro" id="IPR050742">
    <property type="entry name" value="Helicase_Restrict-Modif_Enz"/>
</dbReference>
<keyword evidence="3" id="KW-0378">Hydrolase</keyword>
<dbReference type="EMBL" id="QWZQ01000118">
    <property type="protein sequence ID" value="RRK09160.1"/>
    <property type="molecule type" value="Genomic_DNA"/>
</dbReference>
<evidence type="ECO:0000259" key="2">
    <source>
        <dbReference type="PROSITE" id="PS51194"/>
    </source>
</evidence>
<dbReference type="GO" id="GO:0005524">
    <property type="term" value="F:ATP binding"/>
    <property type="evidence" value="ECO:0007669"/>
    <property type="project" value="InterPro"/>
</dbReference>
<feature type="domain" description="Helicase ATP-binding" evidence="1">
    <location>
        <begin position="1"/>
        <end position="77"/>
    </location>
</feature>
<reference evidence="3 4" key="1">
    <citation type="submission" date="2018-08" db="EMBL/GenBank/DDBJ databases">
        <title>Genome Lactobacillus garii FI11369.</title>
        <authorList>
            <person name="Diaz M."/>
            <person name="Narbad A."/>
        </authorList>
    </citation>
    <scope>NUCLEOTIDE SEQUENCE [LARGE SCALE GENOMIC DNA]</scope>
    <source>
        <strain evidence="3 4">FI11369</strain>
    </source>
</reference>
<dbReference type="SUPFAM" id="SSF52540">
    <property type="entry name" value="P-loop containing nucleoside triphosphate hydrolases"/>
    <property type="match status" value="1"/>
</dbReference>
<dbReference type="GO" id="GO:0003677">
    <property type="term" value="F:DNA binding"/>
    <property type="evidence" value="ECO:0007669"/>
    <property type="project" value="InterPro"/>
</dbReference>
<dbReference type="GO" id="GO:0004386">
    <property type="term" value="F:helicase activity"/>
    <property type="evidence" value="ECO:0007669"/>
    <property type="project" value="UniProtKB-KW"/>
</dbReference>
<feature type="non-terminal residue" evidence="3">
    <location>
        <position position="302"/>
    </location>
</feature>
<dbReference type="PROSITE" id="PS51194">
    <property type="entry name" value="HELICASE_CTER"/>
    <property type="match status" value="1"/>
</dbReference>
<dbReference type="RefSeq" id="WP_148096386.1">
    <property type="nucleotide sequence ID" value="NZ_QWZQ01000118.1"/>
</dbReference>
<dbReference type="InterPro" id="IPR014001">
    <property type="entry name" value="Helicase_ATP-bd"/>
</dbReference>
<dbReference type="PROSITE" id="PS51192">
    <property type="entry name" value="HELICASE_ATP_BIND_1"/>
    <property type="match status" value="1"/>
</dbReference>
<dbReference type="Pfam" id="PF00271">
    <property type="entry name" value="Helicase_C"/>
    <property type="match status" value="1"/>
</dbReference>
<keyword evidence="3" id="KW-0547">Nucleotide-binding</keyword>
<dbReference type="AlphaFoldDB" id="A0A3R8KCA9"/>
<comment type="caution">
    <text evidence="3">The sequence shown here is derived from an EMBL/GenBank/DDBJ whole genome shotgun (WGS) entry which is preliminary data.</text>
</comment>
<name>A0A3R8KCA9_9LACO</name>
<accession>A0A3R8KCA9</accession>
<dbReference type="PANTHER" id="PTHR47396">
    <property type="entry name" value="TYPE I RESTRICTION ENZYME ECOKI R PROTEIN"/>
    <property type="match status" value="1"/>
</dbReference>
<dbReference type="SMART" id="SM00490">
    <property type="entry name" value="HELICc"/>
    <property type="match status" value="1"/>
</dbReference>
<evidence type="ECO:0000313" key="3">
    <source>
        <dbReference type="EMBL" id="RRK09160.1"/>
    </source>
</evidence>
<dbReference type="Gene3D" id="3.40.50.300">
    <property type="entry name" value="P-loop containing nucleotide triphosphate hydrolases"/>
    <property type="match status" value="2"/>
</dbReference>
<proteinExistence type="predicted"/>
<evidence type="ECO:0000259" key="1">
    <source>
        <dbReference type="PROSITE" id="PS51192"/>
    </source>
</evidence>
<feature type="domain" description="Helicase C-terminal" evidence="2">
    <location>
        <begin position="128"/>
        <end position="277"/>
    </location>
</feature>
<dbReference type="InterPro" id="IPR027417">
    <property type="entry name" value="P-loop_NTPase"/>
</dbReference>
<dbReference type="InterPro" id="IPR001650">
    <property type="entry name" value="Helicase_C-like"/>
</dbReference>
<feature type="non-terminal residue" evidence="3">
    <location>
        <position position="1"/>
    </location>
</feature>
<dbReference type="PANTHER" id="PTHR47396:SF1">
    <property type="entry name" value="ATP-DEPENDENT HELICASE IRC3-RELATED"/>
    <property type="match status" value="1"/>
</dbReference>
<dbReference type="OrthoDB" id="9802848at2"/>
<keyword evidence="4" id="KW-1185">Reference proteome</keyword>
<evidence type="ECO:0000313" key="4">
    <source>
        <dbReference type="Proteomes" id="UP000283633"/>
    </source>
</evidence>
<sequence>KYLFATIQTLAKDEQLQRFNPDQFDYILVDEAHRAGATSYQKVLNYFRPNFLLGMTATPERMDDFNLYEMFDYNIAYEIRLQAALDEKMLCPFRYIGITDYEKDGQIVDDTSQLKWLVSDERVDYIVSQTEYYGYSGETLRGLIFCSRTEEANELAMALTKRGYISEALTGQTAQSLRNDIINRLEHGEIQYIITVDVFNEGIDIPCVNQIVMLRNTQSSIVFIQQLGRGLRKFPEKDYVTVIDFIGNYKNNYLIPIALTGDKSRNKNTAREDLELRQVAGISTISFSEIAKERIYKSINNT</sequence>
<dbReference type="Pfam" id="PF04851">
    <property type="entry name" value="ResIII"/>
    <property type="match status" value="1"/>
</dbReference>
<dbReference type="Proteomes" id="UP000283633">
    <property type="component" value="Unassembled WGS sequence"/>
</dbReference>
<dbReference type="GO" id="GO:0016787">
    <property type="term" value="F:hydrolase activity"/>
    <property type="evidence" value="ECO:0007669"/>
    <property type="project" value="InterPro"/>
</dbReference>
<keyword evidence="3" id="KW-0347">Helicase</keyword>
<organism evidence="3 4">
    <name type="scientific">Lactiplantibacillus garii</name>
    <dbReference type="NCBI Taxonomy" id="2306423"/>
    <lineage>
        <taxon>Bacteria</taxon>
        <taxon>Bacillati</taxon>
        <taxon>Bacillota</taxon>
        <taxon>Bacilli</taxon>
        <taxon>Lactobacillales</taxon>
        <taxon>Lactobacillaceae</taxon>
        <taxon>Lactiplantibacillus</taxon>
    </lineage>
</organism>
<gene>
    <name evidence="3" type="ORF">D1831_14350</name>
</gene>
<dbReference type="InterPro" id="IPR006935">
    <property type="entry name" value="Helicase/UvrB_N"/>
</dbReference>